<evidence type="ECO:0000256" key="5">
    <source>
        <dbReference type="RuleBase" id="RU000639"/>
    </source>
</evidence>
<feature type="compositionally biased region" description="Basic and acidic residues" evidence="7">
    <location>
        <begin position="57"/>
        <end position="71"/>
    </location>
</feature>
<dbReference type="Gene3D" id="2.30.22.10">
    <property type="entry name" value="Head domain of nucleotide exchange factor GrpE"/>
    <property type="match status" value="1"/>
</dbReference>
<dbReference type="InterPro" id="IPR000740">
    <property type="entry name" value="GrpE"/>
</dbReference>
<dbReference type="GO" id="GO:0006457">
    <property type="term" value="P:protein folding"/>
    <property type="evidence" value="ECO:0007669"/>
    <property type="project" value="InterPro"/>
</dbReference>
<dbReference type="Gene3D" id="3.90.20.20">
    <property type="match status" value="1"/>
</dbReference>
<comment type="function">
    <text evidence="4 5">Participates actively in the response to hyperosmotic and heat shock by preventing the aggregation of stress-denatured proteins, in association with DnaK and GrpE. It is the nucleotide exchange factor for DnaK and may function as a thermosensor. Unfolded proteins bind initially to DnaJ; upon interaction with the DnaJ-bound protein, DnaK hydrolyzes its bound ATP, resulting in the formation of a stable complex. GrpE releases ADP from DnaK; ATP binding to DnaK triggers the release of the substrate protein, thus completing the reaction cycle. Several rounds of ATP-dependent interactions between DnaJ, DnaK and GrpE are required for fully efficient folding.</text>
</comment>
<dbReference type="Proteomes" id="UP000184191">
    <property type="component" value="Unassembled WGS sequence"/>
</dbReference>
<keyword evidence="2 4" id="KW-0346">Stress response</keyword>
<dbReference type="AlphaFoldDB" id="A0A1M6XX54"/>
<dbReference type="GO" id="GO:0042803">
    <property type="term" value="F:protein homodimerization activity"/>
    <property type="evidence" value="ECO:0007669"/>
    <property type="project" value="InterPro"/>
</dbReference>
<dbReference type="HAMAP" id="MF_01151">
    <property type="entry name" value="GrpE"/>
    <property type="match status" value="1"/>
</dbReference>
<protein>
    <recommendedName>
        <fullName evidence="4 5">Protein GrpE</fullName>
    </recommendedName>
    <alternativeName>
        <fullName evidence="4">HSP-70 cofactor</fullName>
    </alternativeName>
</protein>
<organism evidence="8 9">
    <name type="scientific">Roseovarius marisflavi</name>
    <dbReference type="NCBI Taxonomy" id="1054996"/>
    <lineage>
        <taxon>Bacteria</taxon>
        <taxon>Pseudomonadati</taxon>
        <taxon>Pseudomonadota</taxon>
        <taxon>Alphaproteobacteria</taxon>
        <taxon>Rhodobacterales</taxon>
        <taxon>Roseobacteraceae</taxon>
        <taxon>Roseovarius</taxon>
    </lineage>
</organism>
<dbReference type="GO" id="GO:0000774">
    <property type="term" value="F:adenyl-nucleotide exchange factor activity"/>
    <property type="evidence" value="ECO:0007669"/>
    <property type="project" value="InterPro"/>
</dbReference>
<dbReference type="STRING" id="1054996.SAMN05444414_10568"/>
<dbReference type="Pfam" id="PF01025">
    <property type="entry name" value="GrpE"/>
    <property type="match status" value="1"/>
</dbReference>
<dbReference type="OrthoDB" id="9789811at2"/>
<keyword evidence="4" id="KW-0963">Cytoplasm</keyword>
<comment type="subunit">
    <text evidence="4">Homodimer.</text>
</comment>
<proteinExistence type="inferred from homology"/>
<dbReference type="PROSITE" id="PS01071">
    <property type="entry name" value="GRPE"/>
    <property type="match status" value="1"/>
</dbReference>
<evidence type="ECO:0000256" key="7">
    <source>
        <dbReference type="SAM" id="MobiDB-lite"/>
    </source>
</evidence>
<dbReference type="InterPro" id="IPR013805">
    <property type="entry name" value="GrpE_CC"/>
</dbReference>
<dbReference type="CDD" id="cd00446">
    <property type="entry name" value="GrpE"/>
    <property type="match status" value="1"/>
</dbReference>
<dbReference type="EMBL" id="FRBN01000005">
    <property type="protein sequence ID" value="SHL10571.1"/>
    <property type="molecule type" value="Genomic_DNA"/>
</dbReference>
<evidence type="ECO:0000256" key="4">
    <source>
        <dbReference type="HAMAP-Rule" id="MF_01151"/>
    </source>
</evidence>
<evidence type="ECO:0000313" key="9">
    <source>
        <dbReference type="Proteomes" id="UP000184191"/>
    </source>
</evidence>
<keyword evidence="3 4" id="KW-0143">Chaperone</keyword>
<dbReference type="GO" id="GO:0051082">
    <property type="term" value="F:unfolded protein binding"/>
    <property type="evidence" value="ECO:0007669"/>
    <property type="project" value="TreeGrafter"/>
</dbReference>
<keyword evidence="9" id="KW-1185">Reference proteome</keyword>
<evidence type="ECO:0000256" key="6">
    <source>
        <dbReference type="RuleBase" id="RU004478"/>
    </source>
</evidence>
<evidence type="ECO:0000256" key="3">
    <source>
        <dbReference type="ARBA" id="ARBA00023186"/>
    </source>
</evidence>
<evidence type="ECO:0000313" key="8">
    <source>
        <dbReference type="EMBL" id="SHL10571.1"/>
    </source>
</evidence>
<dbReference type="SUPFAM" id="SSF58014">
    <property type="entry name" value="Coiled-coil domain of nucleotide exchange factor GrpE"/>
    <property type="match status" value="1"/>
</dbReference>
<accession>A0A1M6XX54</accession>
<evidence type="ECO:0000256" key="2">
    <source>
        <dbReference type="ARBA" id="ARBA00023016"/>
    </source>
</evidence>
<comment type="subcellular location">
    <subcellularLocation>
        <location evidence="4">Cytoplasm</location>
    </subcellularLocation>
</comment>
<gene>
    <name evidence="4" type="primary">grpE</name>
    <name evidence="8" type="ORF">SAMN05444414_10568</name>
</gene>
<dbReference type="PANTHER" id="PTHR21237:SF23">
    <property type="entry name" value="GRPE PROTEIN HOMOLOG, MITOCHONDRIAL"/>
    <property type="match status" value="1"/>
</dbReference>
<evidence type="ECO:0000256" key="1">
    <source>
        <dbReference type="ARBA" id="ARBA00009054"/>
    </source>
</evidence>
<dbReference type="GO" id="GO:0005737">
    <property type="term" value="C:cytoplasm"/>
    <property type="evidence" value="ECO:0007669"/>
    <property type="project" value="UniProtKB-SubCell"/>
</dbReference>
<sequence length="187" mass="20988">MAEPNNESFLDDIEEAAAEENEQNEAEISDEELELDTLRAERDAYQDKFMRALADAENARKRSEKDRREAENYGGSKLARDMLPVHDNLKRALETLTDEQRQASAAVFEGIELTLRELLNVFTKHGITVIDPQVGDRFDPQHHEAMFEAPLPGTKAGEIIQVSGQGFMLHDRILRPAQVGVSSNRGA</sequence>
<feature type="region of interest" description="Disordered" evidence="7">
    <location>
        <begin position="56"/>
        <end position="76"/>
    </location>
</feature>
<dbReference type="SUPFAM" id="SSF51064">
    <property type="entry name" value="Head domain of nucleotide exchange factor GrpE"/>
    <property type="match status" value="1"/>
</dbReference>
<comment type="similarity">
    <text evidence="1 4 6">Belongs to the GrpE family.</text>
</comment>
<dbReference type="PRINTS" id="PR00773">
    <property type="entry name" value="GRPEPROTEIN"/>
</dbReference>
<dbReference type="PANTHER" id="PTHR21237">
    <property type="entry name" value="GRPE PROTEIN"/>
    <property type="match status" value="1"/>
</dbReference>
<reference evidence="9" key="1">
    <citation type="submission" date="2016-11" db="EMBL/GenBank/DDBJ databases">
        <authorList>
            <person name="Varghese N."/>
            <person name="Submissions S."/>
        </authorList>
    </citation>
    <scope>NUCLEOTIDE SEQUENCE [LARGE SCALE GENOMIC DNA]</scope>
    <source>
        <strain evidence="9">DSM 29327</strain>
    </source>
</reference>
<dbReference type="InterPro" id="IPR009012">
    <property type="entry name" value="GrpE_head"/>
</dbReference>
<name>A0A1M6XX54_9RHOB</name>
<dbReference type="RefSeq" id="WP_073196397.1">
    <property type="nucleotide sequence ID" value="NZ_FRBN01000005.1"/>
</dbReference>
<dbReference type="GO" id="GO:0051087">
    <property type="term" value="F:protein-folding chaperone binding"/>
    <property type="evidence" value="ECO:0007669"/>
    <property type="project" value="InterPro"/>
</dbReference>